<dbReference type="EMBL" id="OX458332">
    <property type="protein sequence ID" value="CAI8891975.1"/>
    <property type="molecule type" value="Genomic_DNA"/>
</dbReference>
<organism evidence="1 2">
    <name type="scientific">Methylococcus capsulatus</name>
    <dbReference type="NCBI Taxonomy" id="414"/>
    <lineage>
        <taxon>Bacteria</taxon>
        <taxon>Pseudomonadati</taxon>
        <taxon>Pseudomonadota</taxon>
        <taxon>Gammaproteobacteria</taxon>
        <taxon>Methylococcales</taxon>
        <taxon>Methylococcaceae</taxon>
        <taxon>Methylococcus</taxon>
    </lineage>
</organism>
<proteinExistence type="predicted"/>
<evidence type="ECO:0000313" key="1">
    <source>
        <dbReference type="EMBL" id="CAI8891975.1"/>
    </source>
</evidence>
<name>A0AA35UKL1_METCP</name>
<gene>
    <name evidence="1" type="ORF">MCNOR_3273</name>
</gene>
<dbReference type="AlphaFoldDB" id="A0AA35UKL1"/>
<accession>A0AA35UKL1</accession>
<reference evidence="1" key="1">
    <citation type="submission" date="2023-03" db="EMBL/GenBank/DDBJ databases">
        <authorList>
            <person name="Pearce D."/>
        </authorList>
    </citation>
    <scope>NUCLEOTIDE SEQUENCE</scope>
    <source>
        <strain evidence="1">Mc</strain>
    </source>
</reference>
<dbReference type="Proteomes" id="UP001158598">
    <property type="component" value="Chromosome"/>
</dbReference>
<evidence type="ECO:0000313" key="2">
    <source>
        <dbReference type="Proteomes" id="UP001158598"/>
    </source>
</evidence>
<sequence length="39" mass="4623">MLHHGQFICSRQEHLQRLDLKINYGMKIMRPGFGIRTVP</sequence>
<protein>
    <submittedName>
        <fullName evidence="1">Uncharacterized protein</fullName>
    </submittedName>
</protein>